<accession>A0A1I5PSS3</accession>
<evidence type="ECO:0000256" key="2">
    <source>
        <dbReference type="ARBA" id="ARBA00010871"/>
    </source>
</evidence>
<proteinExistence type="inferred from homology"/>
<dbReference type="Gene3D" id="3.30.470.20">
    <property type="entry name" value="ATP-grasp fold, B domain"/>
    <property type="match status" value="1"/>
</dbReference>
<evidence type="ECO:0000256" key="5">
    <source>
        <dbReference type="ARBA" id="ARBA00022741"/>
    </source>
</evidence>
<evidence type="ECO:0000256" key="8">
    <source>
        <dbReference type="ARBA" id="ARBA00022984"/>
    </source>
</evidence>
<dbReference type="GO" id="GO:0005524">
    <property type="term" value="F:ATP binding"/>
    <property type="evidence" value="ECO:0007669"/>
    <property type="project" value="UniProtKB-UniRule"/>
</dbReference>
<evidence type="ECO:0000256" key="6">
    <source>
        <dbReference type="ARBA" id="ARBA00022840"/>
    </source>
</evidence>
<evidence type="ECO:0000256" key="9">
    <source>
        <dbReference type="PROSITE-ProRule" id="PRU00409"/>
    </source>
</evidence>
<reference evidence="12" key="1">
    <citation type="submission" date="2016-10" db="EMBL/GenBank/DDBJ databases">
        <authorList>
            <person name="Varghese N."/>
            <person name="Submissions S."/>
        </authorList>
    </citation>
    <scope>NUCLEOTIDE SEQUENCE [LARGE SCALE GENOMIC DNA]</scope>
    <source>
        <strain evidence="12">P18</strain>
    </source>
</reference>
<keyword evidence="4 11" id="KW-0436">Ligase</keyword>
<organism evidence="11 12">
    <name type="scientific">Butyrivibrio proteoclasticus</name>
    <dbReference type="NCBI Taxonomy" id="43305"/>
    <lineage>
        <taxon>Bacteria</taxon>
        <taxon>Bacillati</taxon>
        <taxon>Bacillota</taxon>
        <taxon>Clostridia</taxon>
        <taxon>Lachnospirales</taxon>
        <taxon>Lachnospiraceae</taxon>
        <taxon>Butyrivibrio</taxon>
    </lineage>
</organism>
<dbReference type="PANTHER" id="PTHR23132:SF23">
    <property type="entry name" value="D-ALANINE--D-ALANINE LIGASE B"/>
    <property type="match status" value="1"/>
</dbReference>
<dbReference type="PROSITE" id="PS50975">
    <property type="entry name" value="ATP_GRASP"/>
    <property type="match status" value="1"/>
</dbReference>
<dbReference type="GO" id="GO:0009252">
    <property type="term" value="P:peptidoglycan biosynthetic process"/>
    <property type="evidence" value="ECO:0007669"/>
    <property type="project" value="UniProtKB-KW"/>
</dbReference>
<dbReference type="GO" id="GO:0005737">
    <property type="term" value="C:cytoplasm"/>
    <property type="evidence" value="ECO:0007669"/>
    <property type="project" value="UniProtKB-SubCell"/>
</dbReference>
<keyword evidence="12" id="KW-1185">Reference proteome</keyword>
<dbReference type="AlphaFoldDB" id="A0A1I5PSS3"/>
<dbReference type="Proteomes" id="UP000182624">
    <property type="component" value="Unassembled WGS sequence"/>
</dbReference>
<comment type="similarity">
    <text evidence="2">Belongs to the D-alanine--D-alanine ligase family.</text>
</comment>
<comment type="subcellular location">
    <subcellularLocation>
        <location evidence="1">Cytoplasm</location>
    </subcellularLocation>
</comment>
<dbReference type="InterPro" id="IPR000291">
    <property type="entry name" value="D-Ala_lig_Van_CS"/>
</dbReference>
<keyword evidence="5 9" id="KW-0547">Nucleotide-binding</keyword>
<keyword evidence="3" id="KW-0963">Cytoplasm</keyword>
<protein>
    <submittedName>
        <fullName evidence="11">D-alanine-D-alanine ligase</fullName>
    </submittedName>
</protein>
<feature type="domain" description="ATP-grasp" evidence="10">
    <location>
        <begin position="111"/>
        <end position="315"/>
    </location>
</feature>
<dbReference type="GO" id="GO:0008360">
    <property type="term" value="P:regulation of cell shape"/>
    <property type="evidence" value="ECO:0007669"/>
    <property type="project" value="UniProtKB-KW"/>
</dbReference>
<evidence type="ECO:0000256" key="4">
    <source>
        <dbReference type="ARBA" id="ARBA00022598"/>
    </source>
</evidence>
<evidence type="ECO:0000256" key="1">
    <source>
        <dbReference type="ARBA" id="ARBA00004496"/>
    </source>
</evidence>
<dbReference type="PANTHER" id="PTHR23132">
    <property type="entry name" value="D-ALANINE--D-ALANINE LIGASE"/>
    <property type="match status" value="1"/>
</dbReference>
<dbReference type="InterPro" id="IPR011095">
    <property type="entry name" value="Dala_Dala_lig_C"/>
</dbReference>
<dbReference type="GO" id="GO:0008716">
    <property type="term" value="F:D-alanine-D-alanine ligase activity"/>
    <property type="evidence" value="ECO:0007669"/>
    <property type="project" value="InterPro"/>
</dbReference>
<keyword evidence="6 9" id="KW-0067">ATP-binding</keyword>
<dbReference type="OrthoDB" id="9813261at2"/>
<keyword evidence="8" id="KW-0573">Peptidoglycan synthesis</keyword>
<dbReference type="InterPro" id="IPR011761">
    <property type="entry name" value="ATP-grasp"/>
</dbReference>
<dbReference type="InterPro" id="IPR013815">
    <property type="entry name" value="ATP_grasp_subdomain_1"/>
</dbReference>
<evidence type="ECO:0000256" key="7">
    <source>
        <dbReference type="ARBA" id="ARBA00022960"/>
    </source>
</evidence>
<sequence length="326" mass="37038">MKIGIAYDTKEMYDDKDDLYYDFADEVSISQLDAAFRSLGHETVRIKSFVELLEICKGKERPCDLVYNTMEGISSRNREGFAPSLLEMYRVPFMGTDAFGLSLTLNKYMTKIVAQYYGIATPISALVMPSDSPEIVYERIKKVPLPHILKPNYEGNSSGIVRCISLEESVEKLCRLTKQYHSEILCEEFIFGKEITIPLIGNDPDKTMWAITTVDVQKNDSFWLDKNWKTIGDYHNIIYDVPDKVNEEIGYAALTLFRAFGCRDFCRFDFRLSANGSPYFIEANPLPALFEGGSFDIMGRANGLEFSETLKIIIDTASERLAIPNT</sequence>
<dbReference type="Pfam" id="PF07478">
    <property type="entry name" value="Dala_Dala_lig_C"/>
    <property type="match status" value="1"/>
</dbReference>
<gene>
    <name evidence="11" type="ORF">SAMN04487928_101125</name>
</gene>
<dbReference type="RefSeq" id="WP_074882870.1">
    <property type="nucleotide sequence ID" value="NZ_FOXO01000001.1"/>
</dbReference>
<dbReference type="SUPFAM" id="SSF56059">
    <property type="entry name" value="Glutathione synthetase ATP-binding domain-like"/>
    <property type="match status" value="1"/>
</dbReference>
<keyword evidence="7" id="KW-0133">Cell shape</keyword>
<evidence type="ECO:0000259" key="10">
    <source>
        <dbReference type="PROSITE" id="PS50975"/>
    </source>
</evidence>
<dbReference type="EMBL" id="FOXO01000001">
    <property type="protein sequence ID" value="SFP36967.1"/>
    <property type="molecule type" value="Genomic_DNA"/>
</dbReference>
<evidence type="ECO:0000313" key="11">
    <source>
        <dbReference type="EMBL" id="SFP36967.1"/>
    </source>
</evidence>
<dbReference type="GO" id="GO:0046872">
    <property type="term" value="F:metal ion binding"/>
    <property type="evidence" value="ECO:0007669"/>
    <property type="project" value="InterPro"/>
</dbReference>
<dbReference type="PROSITE" id="PS00844">
    <property type="entry name" value="DALA_DALA_LIGASE_2"/>
    <property type="match status" value="1"/>
</dbReference>
<evidence type="ECO:0000256" key="3">
    <source>
        <dbReference type="ARBA" id="ARBA00022490"/>
    </source>
</evidence>
<dbReference type="Gene3D" id="3.30.1490.20">
    <property type="entry name" value="ATP-grasp fold, A domain"/>
    <property type="match status" value="1"/>
</dbReference>
<name>A0A1I5PSS3_9FIRM</name>
<evidence type="ECO:0000313" key="12">
    <source>
        <dbReference type="Proteomes" id="UP000182624"/>
    </source>
</evidence>